<proteinExistence type="predicted"/>
<dbReference type="AlphaFoldDB" id="A0A212CRV4"/>
<feature type="region of interest" description="Disordered" evidence="1">
    <location>
        <begin position="22"/>
        <end position="50"/>
    </location>
</feature>
<evidence type="ECO:0000256" key="1">
    <source>
        <dbReference type="SAM" id="MobiDB-lite"/>
    </source>
</evidence>
<dbReference type="SUPFAM" id="SSF48452">
    <property type="entry name" value="TPR-like"/>
    <property type="match status" value="1"/>
</dbReference>
<protein>
    <submittedName>
        <fullName evidence="2">Uncharacterized protein</fullName>
    </submittedName>
</protein>
<sequence length="112" mass="12517">MTTLLSVSSSESVWAVCLRRRKLSSQSPRKKTSPEKQQALKDKEPGADKEKGFDTALKFHDRATGLDSTNMIYVTNQAAMFFAKGDSGECRELCETTKVGQKDYQQMARAYA</sequence>
<accession>A0A212CRV4</accession>
<feature type="compositionally biased region" description="Basic and acidic residues" evidence="1">
    <location>
        <begin position="32"/>
        <end position="50"/>
    </location>
</feature>
<feature type="compositionally biased region" description="Basic residues" evidence="1">
    <location>
        <begin position="22"/>
        <end position="31"/>
    </location>
</feature>
<dbReference type="OrthoDB" id="9682466at2759"/>
<dbReference type="Proteomes" id="UP000242450">
    <property type="component" value="Chromosome 13"/>
</dbReference>
<reference evidence="2 3" key="1">
    <citation type="journal article" date="2018" name="Mol. Genet. Genomics">
        <title>The red deer Cervus elaphus genome CerEla1.0: sequencing, annotating, genes, and chromosomes.</title>
        <authorList>
            <person name="Bana N.A."/>
            <person name="Nyiri A."/>
            <person name="Nagy J."/>
            <person name="Frank K."/>
            <person name="Nagy T."/>
            <person name="Steger V."/>
            <person name="Schiller M."/>
            <person name="Lakatos P."/>
            <person name="Sugar L."/>
            <person name="Horn P."/>
            <person name="Barta E."/>
            <person name="Orosz L."/>
        </authorList>
    </citation>
    <scope>NUCLEOTIDE SEQUENCE [LARGE SCALE GENOMIC DNA]</scope>
    <source>
        <strain evidence="2">Hungarian</strain>
    </source>
</reference>
<dbReference type="Gene3D" id="1.25.40.10">
    <property type="entry name" value="Tetratricopeptide repeat domain"/>
    <property type="match status" value="1"/>
</dbReference>
<organism evidence="2 3">
    <name type="scientific">Cervus elaphus hippelaphus</name>
    <name type="common">European red deer</name>
    <dbReference type="NCBI Taxonomy" id="46360"/>
    <lineage>
        <taxon>Eukaryota</taxon>
        <taxon>Metazoa</taxon>
        <taxon>Chordata</taxon>
        <taxon>Craniata</taxon>
        <taxon>Vertebrata</taxon>
        <taxon>Euteleostomi</taxon>
        <taxon>Mammalia</taxon>
        <taxon>Eutheria</taxon>
        <taxon>Laurasiatheria</taxon>
        <taxon>Artiodactyla</taxon>
        <taxon>Ruminantia</taxon>
        <taxon>Pecora</taxon>
        <taxon>Cervidae</taxon>
        <taxon>Cervinae</taxon>
        <taxon>Cervus</taxon>
    </lineage>
</organism>
<evidence type="ECO:0000313" key="3">
    <source>
        <dbReference type="Proteomes" id="UP000242450"/>
    </source>
</evidence>
<dbReference type="EMBL" id="MKHE01000013">
    <property type="protein sequence ID" value="OWK08741.1"/>
    <property type="molecule type" value="Genomic_DNA"/>
</dbReference>
<gene>
    <name evidence="2" type="ORF">Celaphus_00015348</name>
</gene>
<name>A0A212CRV4_CEREH</name>
<dbReference type="InterPro" id="IPR011990">
    <property type="entry name" value="TPR-like_helical_dom_sf"/>
</dbReference>
<evidence type="ECO:0000313" key="2">
    <source>
        <dbReference type="EMBL" id="OWK08741.1"/>
    </source>
</evidence>
<keyword evidence="3" id="KW-1185">Reference proteome</keyword>
<comment type="caution">
    <text evidence="2">The sequence shown here is derived from an EMBL/GenBank/DDBJ whole genome shotgun (WGS) entry which is preliminary data.</text>
</comment>